<keyword evidence="3 6" id="KW-1133">Transmembrane helix</keyword>
<name>A0A9Q8ZDT4_CURCL</name>
<dbReference type="GO" id="GO:0005886">
    <property type="term" value="C:plasma membrane"/>
    <property type="evidence" value="ECO:0007669"/>
    <property type="project" value="TreeGrafter"/>
</dbReference>
<evidence type="ECO:0000259" key="7">
    <source>
        <dbReference type="PROSITE" id="PS50850"/>
    </source>
</evidence>
<dbReference type="InterPro" id="IPR020846">
    <property type="entry name" value="MFS_dom"/>
</dbReference>
<evidence type="ECO:0000256" key="1">
    <source>
        <dbReference type="ARBA" id="ARBA00004141"/>
    </source>
</evidence>
<feature type="transmembrane region" description="Helical" evidence="6">
    <location>
        <begin position="480"/>
        <end position="502"/>
    </location>
</feature>
<organism evidence="8 9">
    <name type="scientific">Curvularia clavata</name>
    <dbReference type="NCBI Taxonomy" id="95742"/>
    <lineage>
        <taxon>Eukaryota</taxon>
        <taxon>Fungi</taxon>
        <taxon>Dikarya</taxon>
        <taxon>Ascomycota</taxon>
        <taxon>Pezizomycotina</taxon>
        <taxon>Dothideomycetes</taxon>
        <taxon>Pleosporomycetidae</taxon>
        <taxon>Pleosporales</taxon>
        <taxon>Pleosporineae</taxon>
        <taxon>Pleosporaceae</taxon>
        <taxon>Curvularia</taxon>
    </lineage>
</organism>
<feature type="transmembrane region" description="Helical" evidence="6">
    <location>
        <begin position="377"/>
        <end position="395"/>
    </location>
</feature>
<feature type="transmembrane region" description="Helical" evidence="6">
    <location>
        <begin position="121"/>
        <end position="142"/>
    </location>
</feature>
<dbReference type="InterPro" id="IPR011701">
    <property type="entry name" value="MFS"/>
</dbReference>
<feature type="transmembrane region" description="Helical" evidence="6">
    <location>
        <begin position="508"/>
        <end position="530"/>
    </location>
</feature>
<feature type="transmembrane region" description="Helical" evidence="6">
    <location>
        <begin position="180"/>
        <end position="202"/>
    </location>
</feature>
<keyword evidence="4 6" id="KW-0472">Membrane</keyword>
<dbReference type="PANTHER" id="PTHR23502">
    <property type="entry name" value="MAJOR FACILITATOR SUPERFAMILY"/>
    <property type="match status" value="1"/>
</dbReference>
<gene>
    <name evidence="8" type="ORF">yc1106_06142</name>
</gene>
<evidence type="ECO:0000256" key="2">
    <source>
        <dbReference type="ARBA" id="ARBA00022692"/>
    </source>
</evidence>
<protein>
    <recommendedName>
        <fullName evidence="7">Major facilitator superfamily (MFS) profile domain-containing protein</fullName>
    </recommendedName>
</protein>
<dbReference type="InterPro" id="IPR036259">
    <property type="entry name" value="MFS_trans_sf"/>
</dbReference>
<feature type="transmembrane region" description="Helical" evidence="6">
    <location>
        <begin position="236"/>
        <end position="258"/>
    </location>
</feature>
<comment type="subcellular location">
    <subcellularLocation>
        <location evidence="1">Membrane</location>
        <topology evidence="1">Multi-pass membrane protein</topology>
    </subcellularLocation>
</comment>
<dbReference type="VEuPathDB" id="FungiDB:yc1106_06142"/>
<evidence type="ECO:0000256" key="6">
    <source>
        <dbReference type="SAM" id="Phobius"/>
    </source>
</evidence>
<feature type="region of interest" description="Disordered" evidence="5">
    <location>
        <begin position="30"/>
        <end position="54"/>
    </location>
</feature>
<evidence type="ECO:0000256" key="5">
    <source>
        <dbReference type="SAM" id="MobiDB-lite"/>
    </source>
</evidence>
<dbReference type="Gene3D" id="1.20.1250.20">
    <property type="entry name" value="MFS general substrate transporter like domains"/>
    <property type="match status" value="1"/>
</dbReference>
<accession>A0A9Q8ZDT4</accession>
<evidence type="ECO:0000256" key="4">
    <source>
        <dbReference type="ARBA" id="ARBA00023136"/>
    </source>
</evidence>
<evidence type="ECO:0000313" key="9">
    <source>
        <dbReference type="Proteomes" id="UP001056012"/>
    </source>
</evidence>
<sequence length="549" mass="59214">MGWGVLESRRAALPRGTAIVGAKETTDDNFSDYGTSKKNKTVALSPEPSDDPNDPLNWQAFAQKRYLTISADLYRSLLWKCVHIFVLAFGSAMTNSSTTMLTPGLEPLTEKLQSNEGDVSTWIVTAPTFWTSAAAFVCVAGSDIWGRRAFYFWSVVLLSLSNFAGYFSTTFPMLAIARTAGGLFSAPLFTLITATIADIFFVHQRGRSIAVWNLMLNSGAQVGSIIAGVVTDAFGVSANFLITGLIFAAMAPLFYFTIFESAYFNRQESVDTIQVKAGKGSSDWDEEDLKGSNVPPKKSYGQKLALSNGRLSNKSFFKGMIKPLGLITSPIVIYSCFLNAMVFFFLAGINTFMSILLSAPPYDLGPTEIGMTNLPPFLVGLVAGPLFGWMSDASVGLMARHNGTKKGMVEPEFRLVLLLLATPVTMVGLFGLGGSFQNSLPLAWILVWMTVTNVGSAAGIQIAISYVIDCHPEHSAQAFSTINMVSAGIVTVGINPMINWLMSDGPMVVFGSMAAAAAAVTIAALPLYVFGKKIRAWYESAAWAQKLLD</sequence>
<dbReference type="Pfam" id="PF07690">
    <property type="entry name" value="MFS_1"/>
    <property type="match status" value="1"/>
</dbReference>
<reference evidence="8" key="1">
    <citation type="submission" date="2021-12" db="EMBL/GenBank/DDBJ databases">
        <title>Curvularia clavata genome.</title>
        <authorList>
            <person name="Cao Y."/>
        </authorList>
    </citation>
    <scope>NUCLEOTIDE SEQUENCE</scope>
    <source>
        <strain evidence="8">Yc1106</strain>
    </source>
</reference>
<keyword evidence="2 6" id="KW-0812">Transmembrane</keyword>
<dbReference type="OrthoDB" id="2585655at2759"/>
<feature type="transmembrane region" description="Helical" evidence="6">
    <location>
        <begin position="149"/>
        <end position="168"/>
    </location>
</feature>
<keyword evidence="9" id="KW-1185">Reference proteome</keyword>
<dbReference type="AlphaFoldDB" id="A0A9Q8ZDT4"/>
<dbReference type="EMBL" id="CP089277">
    <property type="protein sequence ID" value="USP78868.1"/>
    <property type="molecule type" value="Genomic_DNA"/>
</dbReference>
<evidence type="ECO:0000256" key="3">
    <source>
        <dbReference type="ARBA" id="ARBA00022989"/>
    </source>
</evidence>
<evidence type="ECO:0000313" key="8">
    <source>
        <dbReference type="EMBL" id="USP78868.1"/>
    </source>
</evidence>
<dbReference type="PROSITE" id="PS50850">
    <property type="entry name" value="MFS"/>
    <property type="match status" value="1"/>
</dbReference>
<feature type="transmembrane region" description="Helical" evidence="6">
    <location>
        <begin position="415"/>
        <end position="436"/>
    </location>
</feature>
<feature type="transmembrane region" description="Helical" evidence="6">
    <location>
        <begin position="324"/>
        <end position="357"/>
    </location>
</feature>
<dbReference type="PANTHER" id="PTHR23502:SF20">
    <property type="entry name" value="TRANSPORTER, PUTATIVE (AFU_ORTHOLOGUE AFUA_6G13880)-RELATED"/>
    <property type="match status" value="1"/>
</dbReference>
<feature type="transmembrane region" description="Helical" evidence="6">
    <location>
        <begin position="442"/>
        <end position="468"/>
    </location>
</feature>
<dbReference type="Proteomes" id="UP001056012">
    <property type="component" value="Chromosome 4"/>
</dbReference>
<feature type="transmembrane region" description="Helical" evidence="6">
    <location>
        <begin position="77"/>
        <end position="101"/>
    </location>
</feature>
<dbReference type="SUPFAM" id="SSF103473">
    <property type="entry name" value="MFS general substrate transporter"/>
    <property type="match status" value="1"/>
</dbReference>
<feature type="transmembrane region" description="Helical" evidence="6">
    <location>
        <begin position="209"/>
        <end position="230"/>
    </location>
</feature>
<dbReference type="GO" id="GO:0022857">
    <property type="term" value="F:transmembrane transporter activity"/>
    <property type="evidence" value="ECO:0007669"/>
    <property type="project" value="InterPro"/>
</dbReference>
<proteinExistence type="predicted"/>
<feature type="domain" description="Major facilitator superfamily (MFS) profile" evidence="7">
    <location>
        <begin position="83"/>
        <end position="535"/>
    </location>
</feature>